<reference evidence="9 10" key="1">
    <citation type="submission" date="2017-06" db="EMBL/GenBank/DDBJ databases">
        <title>Ant-infecting Ophiocordyceps genomes reveal a high diversity of potential behavioral manipulation genes and a possible major role for enterotoxins.</title>
        <authorList>
            <person name="De Bekker C."/>
            <person name="Evans H.C."/>
            <person name="Brachmann A."/>
            <person name="Hughes D.P."/>
        </authorList>
    </citation>
    <scope>NUCLEOTIDE SEQUENCE [LARGE SCALE GENOMIC DNA]</scope>
    <source>
        <strain evidence="9 10">1348a</strain>
    </source>
</reference>
<evidence type="ECO:0000256" key="2">
    <source>
        <dbReference type="ARBA" id="ARBA00022692"/>
    </source>
</evidence>
<organism evidence="9 10">
    <name type="scientific">Ophiocordyceps australis</name>
    <dbReference type="NCBI Taxonomy" id="1399860"/>
    <lineage>
        <taxon>Eukaryota</taxon>
        <taxon>Fungi</taxon>
        <taxon>Dikarya</taxon>
        <taxon>Ascomycota</taxon>
        <taxon>Pezizomycotina</taxon>
        <taxon>Sordariomycetes</taxon>
        <taxon>Hypocreomycetidae</taxon>
        <taxon>Hypocreales</taxon>
        <taxon>Ophiocordycipitaceae</taxon>
        <taxon>Ophiocordyceps</taxon>
    </lineage>
</organism>
<feature type="region of interest" description="Disordered" evidence="5">
    <location>
        <begin position="446"/>
        <end position="471"/>
    </location>
</feature>
<keyword evidence="4 6" id="KW-0472">Membrane</keyword>
<dbReference type="PANTHER" id="PTHR23051">
    <property type="entry name" value="SOLUTE CARRIER FAMILY 35, MEMBER F5"/>
    <property type="match status" value="1"/>
</dbReference>
<name>A0A2C5ZVB2_9HYPO</name>
<feature type="region of interest" description="Disordered" evidence="5">
    <location>
        <begin position="1"/>
        <end position="50"/>
    </location>
</feature>
<dbReference type="InterPro" id="IPR037185">
    <property type="entry name" value="EmrE-like"/>
</dbReference>
<dbReference type="Proteomes" id="UP000224854">
    <property type="component" value="Unassembled WGS sequence"/>
</dbReference>
<sequence length="471" mass="52060">MKSPESRRPSDATDARPRPVAAIHPDTANQSSMSMPSMLSSSSASSSGPAPFDKGSLATRLGLTRRALGICLLLVTVCLWTLSNFLASFIFSDHTYNKPFFLVYINTSVFALSLLPLFVKYLLNNGLRALPTDVVHLWRHYKHNRLHMRLPPSQRNQHLGPDNDDDDHDDAIPPASERLMVDDADSVACVFPEPRLGLADTAVLSLEFSMLWFLANYFASACLEHTSVASVTILTSTSSVWTLVFCSLFRVERFSLRKFLGVLASLAGVVFISTVDLTGESDENRGSFPHKTSAQIALGDSMALFSAVIYGLYVTVMKRRVGNEDKVDMRLFFGLVGVFNLVLLWPLFFILHWTGIEPFEMPPTGKIWTIIIVNSLSSFMSDLSWAFSMLLTTPLVVTVGLSLTIPLSLVGEMIQYGQYSSFMYWIGATIVFASFLFVNNESHDEGHEHRSASHSSHEGAERIQASAVAIG</sequence>
<dbReference type="InterPro" id="IPR025016">
    <property type="entry name" value="DUF3955"/>
</dbReference>
<feature type="transmembrane region" description="Helical" evidence="6">
    <location>
        <begin position="256"/>
        <end position="275"/>
    </location>
</feature>
<proteinExistence type="predicted"/>
<dbReference type="Pfam" id="PF13127">
    <property type="entry name" value="DUF3955"/>
    <property type="match status" value="1"/>
</dbReference>
<keyword evidence="3 6" id="KW-1133">Transmembrane helix</keyword>
<comment type="subcellular location">
    <subcellularLocation>
        <location evidence="1">Membrane</location>
        <topology evidence="1">Multi-pass membrane protein</topology>
    </subcellularLocation>
</comment>
<gene>
    <name evidence="9" type="ORF">CDD82_2281</name>
</gene>
<dbReference type="EMBL" id="NJEU01000018">
    <property type="protein sequence ID" value="PHH83311.1"/>
    <property type="molecule type" value="Genomic_DNA"/>
</dbReference>
<dbReference type="OrthoDB" id="1436450at2759"/>
<keyword evidence="2 6" id="KW-0812">Transmembrane</keyword>
<evidence type="ECO:0000259" key="8">
    <source>
        <dbReference type="Pfam" id="PF13127"/>
    </source>
</evidence>
<evidence type="ECO:0000313" key="10">
    <source>
        <dbReference type="Proteomes" id="UP000224854"/>
    </source>
</evidence>
<evidence type="ECO:0000313" key="9">
    <source>
        <dbReference type="EMBL" id="PHH83311.1"/>
    </source>
</evidence>
<evidence type="ECO:0000256" key="4">
    <source>
        <dbReference type="ARBA" id="ARBA00023136"/>
    </source>
</evidence>
<feature type="transmembrane region" description="Helical" evidence="6">
    <location>
        <begin position="385"/>
        <end position="410"/>
    </location>
</feature>
<dbReference type="InterPro" id="IPR000620">
    <property type="entry name" value="EamA_dom"/>
</dbReference>
<dbReference type="AlphaFoldDB" id="A0A2C5ZVB2"/>
<feature type="compositionally biased region" description="Basic and acidic residues" evidence="5">
    <location>
        <begin position="446"/>
        <end position="461"/>
    </location>
</feature>
<feature type="transmembrane region" description="Helical" evidence="6">
    <location>
        <begin position="295"/>
        <end position="317"/>
    </location>
</feature>
<comment type="caution">
    <text evidence="9">The sequence shown here is derived from an EMBL/GenBank/DDBJ whole genome shotgun (WGS) entry which is preliminary data.</text>
</comment>
<evidence type="ECO:0000256" key="5">
    <source>
        <dbReference type="SAM" id="MobiDB-lite"/>
    </source>
</evidence>
<feature type="transmembrane region" description="Helical" evidence="6">
    <location>
        <begin position="422"/>
        <end position="438"/>
    </location>
</feature>
<evidence type="ECO:0000259" key="7">
    <source>
        <dbReference type="Pfam" id="PF00892"/>
    </source>
</evidence>
<feature type="compositionally biased region" description="Low complexity" evidence="5">
    <location>
        <begin position="31"/>
        <end position="47"/>
    </location>
</feature>
<keyword evidence="10" id="KW-1185">Reference proteome</keyword>
<dbReference type="Pfam" id="PF00892">
    <property type="entry name" value="EamA"/>
    <property type="match status" value="1"/>
</dbReference>
<protein>
    <submittedName>
        <fullName evidence="9">Uncharacterized protein</fullName>
    </submittedName>
</protein>
<feature type="transmembrane region" description="Helical" evidence="6">
    <location>
        <begin position="329"/>
        <end position="353"/>
    </location>
</feature>
<evidence type="ECO:0000256" key="3">
    <source>
        <dbReference type="ARBA" id="ARBA00022989"/>
    </source>
</evidence>
<evidence type="ECO:0000256" key="1">
    <source>
        <dbReference type="ARBA" id="ARBA00004141"/>
    </source>
</evidence>
<feature type="compositionally biased region" description="Basic and acidic residues" evidence="5">
    <location>
        <begin position="1"/>
        <end position="17"/>
    </location>
</feature>
<feature type="transmembrane region" description="Helical" evidence="6">
    <location>
        <begin position="67"/>
        <end position="91"/>
    </location>
</feature>
<feature type="transmembrane region" description="Helical" evidence="6">
    <location>
        <begin position="103"/>
        <end position="123"/>
    </location>
</feature>
<feature type="domain" description="DUF3955" evidence="8">
    <location>
        <begin position="68"/>
        <end position="121"/>
    </location>
</feature>
<feature type="domain" description="EamA" evidence="7">
    <location>
        <begin position="213"/>
        <end position="274"/>
    </location>
</feature>
<dbReference type="SUPFAM" id="SSF103481">
    <property type="entry name" value="Multidrug resistance efflux transporter EmrE"/>
    <property type="match status" value="1"/>
</dbReference>
<evidence type="ECO:0000256" key="6">
    <source>
        <dbReference type="SAM" id="Phobius"/>
    </source>
</evidence>
<dbReference type="GO" id="GO:0000329">
    <property type="term" value="C:fungal-type vacuole membrane"/>
    <property type="evidence" value="ECO:0007669"/>
    <property type="project" value="TreeGrafter"/>
</dbReference>
<accession>A0A2C5ZVB2</accession>
<dbReference type="PANTHER" id="PTHR23051:SF0">
    <property type="entry name" value="SOLUTE CARRIER FAMILY 35 MEMBER F5"/>
    <property type="match status" value="1"/>
</dbReference>